<dbReference type="GeneID" id="100775058"/>
<sequence length="319" mass="34762">MRNLALLGLRTKYEMDRLPAASVGQISGGFSYFRSSSQEKSLTGGKCLCRTFFIVQGQQYTHGFQRNAYLRAEEPRHFPGPDHRNQWMAARCCKLGGAQSPGRMGCGGHHPSRPRDWGQLPAAWPAHLLQRGPAALPDPGPLLLQEKNPANYSKNRARRPPALPVRAAQAAPGPSGRKRLSPHHCSVWPGQPRPDAWPSAPDHLQEADWLQVRLCPSWRPLGRPGLPGSKSSYRPEGGRLSCPPAPAVSGNGLKDFADGPGDLPPVSSPYPAVGLRQIPQLLGALISSSAGNHEDLFSLLFCRCVKILWQELLRKKGVG</sequence>
<keyword evidence="2" id="KW-1185">Reference proteome</keyword>
<accession>A0A9J7JX62</accession>
<name>A0A9J7JX62_CRIGR</name>
<dbReference type="AlphaFoldDB" id="A0A9J7JX62"/>
<dbReference type="RefSeq" id="XP_027285268.1">
    <property type="nucleotide sequence ID" value="XM_027429467.2"/>
</dbReference>
<feature type="region of interest" description="Disordered" evidence="1">
    <location>
        <begin position="152"/>
        <end position="183"/>
    </location>
</feature>
<protein>
    <submittedName>
        <fullName evidence="3">ELMO domain-containing protein 3 isoform X4</fullName>
    </submittedName>
</protein>
<dbReference type="RefSeq" id="XP_016832704.1">
    <property type="nucleotide sequence ID" value="XM_016977215.3"/>
</dbReference>
<evidence type="ECO:0000313" key="3">
    <source>
        <dbReference type="RefSeq" id="XP_027285268.1"/>
    </source>
</evidence>
<reference evidence="3" key="3">
    <citation type="submission" date="2025-08" db="UniProtKB">
        <authorList>
            <consortium name="RefSeq"/>
        </authorList>
    </citation>
    <scope>IDENTIFICATION</scope>
    <source>
        <strain evidence="3">17A/GY</strain>
        <tissue evidence="3">Liver</tissue>
    </source>
</reference>
<reference evidence="2" key="2">
    <citation type="journal article" date="2020" name="Biotechnol. Bioeng.">
        <title>Chromosome-scale scaffolds for the Chinese hamster reference genome assembly to facilitate the study of the CHO epigenome.</title>
        <authorList>
            <person name="Hilliard W."/>
            <person name="MacDonald M."/>
            <person name="Lee K.H."/>
        </authorList>
    </citation>
    <scope>NUCLEOTIDE SEQUENCE [LARGE SCALE GENOMIC DNA]</scope>
    <source>
        <strain evidence="2">17A/GY</strain>
    </source>
</reference>
<dbReference type="OrthoDB" id="266227at2759"/>
<dbReference type="CTD" id="84173"/>
<organism evidence="2 3">
    <name type="scientific">Cricetulus griseus</name>
    <name type="common">Chinese hamster</name>
    <name type="synonym">Cricetulus barabensis griseus</name>
    <dbReference type="NCBI Taxonomy" id="10029"/>
    <lineage>
        <taxon>Eukaryota</taxon>
        <taxon>Metazoa</taxon>
        <taxon>Chordata</taxon>
        <taxon>Craniata</taxon>
        <taxon>Vertebrata</taxon>
        <taxon>Euteleostomi</taxon>
        <taxon>Mammalia</taxon>
        <taxon>Eutheria</taxon>
        <taxon>Euarchontoglires</taxon>
        <taxon>Glires</taxon>
        <taxon>Rodentia</taxon>
        <taxon>Myomorpha</taxon>
        <taxon>Muroidea</taxon>
        <taxon>Cricetidae</taxon>
        <taxon>Cricetinae</taxon>
        <taxon>Cricetulus</taxon>
    </lineage>
</organism>
<proteinExistence type="predicted"/>
<dbReference type="Proteomes" id="UP001108280">
    <property type="component" value="Chromosome 8"/>
</dbReference>
<evidence type="ECO:0000256" key="1">
    <source>
        <dbReference type="SAM" id="MobiDB-lite"/>
    </source>
</evidence>
<evidence type="ECO:0000313" key="2">
    <source>
        <dbReference type="Proteomes" id="UP001108280"/>
    </source>
</evidence>
<gene>
    <name evidence="3" type="primary">Elmod3</name>
</gene>
<reference evidence="2" key="1">
    <citation type="journal article" date="2018" name="Biotechnol. Bioeng.">
        <title>A reference genome of the Chinese hamster based on a hybrid assembly strategy.</title>
        <authorList>
            <person name="Rupp O."/>
            <person name="MacDonald M.L."/>
            <person name="Li S."/>
            <person name="Dhiman H."/>
            <person name="Polson S."/>
            <person name="Griep S."/>
            <person name="Heffner K."/>
            <person name="Hernandez I."/>
            <person name="Brinkrolf K."/>
            <person name="Jadhav V."/>
            <person name="Samoudi M."/>
            <person name="Hao H."/>
            <person name="Kingham B."/>
            <person name="Goesmann A."/>
            <person name="Betenbaugh M.J."/>
            <person name="Lewis N.E."/>
            <person name="Borth N."/>
            <person name="Lee K.H."/>
        </authorList>
    </citation>
    <scope>NUCLEOTIDE SEQUENCE [LARGE SCALE GENOMIC DNA]</scope>
    <source>
        <strain evidence="2">17A/GY</strain>
    </source>
</reference>